<proteinExistence type="predicted"/>
<dbReference type="RefSeq" id="WP_206944747.1">
    <property type="nucleotide sequence ID" value="NZ_JAFLNF010000016.1"/>
</dbReference>
<organism evidence="1 2">
    <name type="scientific">Roseibium limicola</name>
    <dbReference type="NCBI Taxonomy" id="2816037"/>
    <lineage>
        <taxon>Bacteria</taxon>
        <taxon>Pseudomonadati</taxon>
        <taxon>Pseudomonadota</taxon>
        <taxon>Alphaproteobacteria</taxon>
        <taxon>Hyphomicrobiales</taxon>
        <taxon>Stappiaceae</taxon>
        <taxon>Roseibium</taxon>
    </lineage>
</organism>
<keyword evidence="2" id="KW-1185">Reference proteome</keyword>
<dbReference type="Proteomes" id="UP000664779">
    <property type="component" value="Unassembled WGS sequence"/>
</dbReference>
<evidence type="ECO:0000313" key="2">
    <source>
        <dbReference type="Proteomes" id="UP000664779"/>
    </source>
</evidence>
<evidence type="ECO:0000313" key="1">
    <source>
        <dbReference type="EMBL" id="MBO0347515.1"/>
    </source>
</evidence>
<sequence>MKMRKVSCLAIQRSFPAKTGVNKIGDLLTLVYQLLSLQLGNLWAAFTSATLADQVVRYLFDLESPVGKKFRMENIGNISPAAGDELNSGDT</sequence>
<reference evidence="1" key="1">
    <citation type="submission" date="2021-03" db="EMBL/GenBank/DDBJ databases">
        <title>Roseibium sp. CAU 1637 isolated from Incheon.</title>
        <authorList>
            <person name="Kim W."/>
        </authorList>
    </citation>
    <scope>NUCLEOTIDE SEQUENCE</scope>
    <source>
        <strain evidence="1">CAU 1637</strain>
    </source>
</reference>
<protein>
    <submittedName>
        <fullName evidence="1">Uncharacterized protein</fullName>
    </submittedName>
</protein>
<dbReference type="AlphaFoldDB" id="A0A939ER89"/>
<name>A0A939ER89_9HYPH</name>
<gene>
    <name evidence="1" type="ORF">J0X15_19985</name>
</gene>
<comment type="caution">
    <text evidence="1">The sequence shown here is derived from an EMBL/GenBank/DDBJ whole genome shotgun (WGS) entry which is preliminary data.</text>
</comment>
<accession>A0A939ER89</accession>
<dbReference type="EMBL" id="JAFLNF010000016">
    <property type="protein sequence ID" value="MBO0347515.1"/>
    <property type="molecule type" value="Genomic_DNA"/>
</dbReference>